<dbReference type="OrthoDB" id="5958114at2"/>
<dbReference type="AlphaFoldDB" id="A0A5C6DR29"/>
<comment type="caution">
    <text evidence="2">The sequence shown here is derived from an EMBL/GenBank/DDBJ whole genome shotgun (WGS) entry which is preliminary data.</text>
</comment>
<dbReference type="InterPro" id="IPR054597">
    <property type="entry name" value="FeeM_cat"/>
</dbReference>
<keyword evidence="3" id="KW-1185">Reference proteome</keyword>
<evidence type="ECO:0000313" key="2">
    <source>
        <dbReference type="EMBL" id="TWU39733.1"/>
    </source>
</evidence>
<accession>A0A5C6DR29</accession>
<protein>
    <recommendedName>
        <fullName evidence="1">N-acyl amino acid synthase FeeM catalytic core domain-containing protein</fullName>
    </recommendedName>
</protein>
<sequence length="270" mass="29960">MFTLCAQERSTTSTVEPVELSIARTTADLEDAFRLAYRSYLRSGLTKENPTGMRLTPYHFLPTTEVMLAKLQGISLSTATLILDGELGLPAEAIYASEIDSLRNKGLRLAEVGCLADQRESPVRFLKMFRQLSTLIAQAAANRGCNGLIAATHPKHAKFYIRHLGFEIFGDVRACPYAQGNPAVALLMDFEQLRGSEIHTHLFGKPYSEGVLQGHRWDVETHDHFQTIWQQSQVATQAMNSHSTDPACERLAVIQDAVEELIGEKVAEQS</sequence>
<dbReference type="Proteomes" id="UP000319143">
    <property type="component" value="Unassembled WGS sequence"/>
</dbReference>
<proteinExistence type="predicted"/>
<organism evidence="2 3">
    <name type="scientific">Novipirellula artificiosorum</name>
    <dbReference type="NCBI Taxonomy" id="2528016"/>
    <lineage>
        <taxon>Bacteria</taxon>
        <taxon>Pseudomonadati</taxon>
        <taxon>Planctomycetota</taxon>
        <taxon>Planctomycetia</taxon>
        <taxon>Pirellulales</taxon>
        <taxon>Pirellulaceae</taxon>
        <taxon>Novipirellula</taxon>
    </lineage>
</organism>
<feature type="domain" description="N-acyl amino acid synthase FeeM catalytic core" evidence="1">
    <location>
        <begin position="31"/>
        <end position="189"/>
    </location>
</feature>
<dbReference type="InterPro" id="IPR016181">
    <property type="entry name" value="Acyl_CoA_acyltransferase"/>
</dbReference>
<dbReference type="EMBL" id="SJPV01000003">
    <property type="protein sequence ID" value="TWU39733.1"/>
    <property type="molecule type" value="Genomic_DNA"/>
</dbReference>
<evidence type="ECO:0000259" key="1">
    <source>
        <dbReference type="Pfam" id="PF21926"/>
    </source>
</evidence>
<dbReference type="Pfam" id="PF21926">
    <property type="entry name" value="FeeM"/>
    <property type="match status" value="1"/>
</dbReference>
<name>A0A5C6DR29_9BACT</name>
<dbReference type="RefSeq" id="WP_146526425.1">
    <property type="nucleotide sequence ID" value="NZ_SJPV01000003.1"/>
</dbReference>
<dbReference type="Gene3D" id="3.40.630.30">
    <property type="match status" value="1"/>
</dbReference>
<dbReference type="SUPFAM" id="SSF55729">
    <property type="entry name" value="Acyl-CoA N-acyltransferases (Nat)"/>
    <property type="match status" value="1"/>
</dbReference>
<evidence type="ECO:0000313" key="3">
    <source>
        <dbReference type="Proteomes" id="UP000319143"/>
    </source>
</evidence>
<reference evidence="2 3" key="1">
    <citation type="submission" date="2019-02" db="EMBL/GenBank/DDBJ databases">
        <title>Deep-cultivation of Planctomycetes and their phenomic and genomic characterization uncovers novel biology.</title>
        <authorList>
            <person name="Wiegand S."/>
            <person name="Jogler M."/>
            <person name="Boedeker C."/>
            <person name="Pinto D."/>
            <person name="Vollmers J."/>
            <person name="Rivas-Marin E."/>
            <person name="Kohn T."/>
            <person name="Peeters S.H."/>
            <person name="Heuer A."/>
            <person name="Rast P."/>
            <person name="Oberbeckmann S."/>
            <person name="Bunk B."/>
            <person name="Jeske O."/>
            <person name="Meyerdierks A."/>
            <person name="Storesund J.E."/>
            <person name="Kallscheuer N."/>
            <person name="Luecker S."/>
            <person name="Lage O.M."/>
            <person name="Pohl T."/>
            <person name="Merkel B.J."/>
            <person name="Hornburger P."/>
            <person name="Mueller R.-W."/>
            <person name="Bruemmer F."/>
            <person name="Labrenz M."/>
            <person name="Spormann A.M."/>
            <person name="Op Den Camp H."/>
            <person name="Overmann J."/>
            <person name="Amann R."/>
            <person name="Jetten M.S.M."/>
            <person name="Mascher T."/>
            <person name="Medema M.H."/>
            <person name="Devos D.P."/>
            <person name="Kaster A.-K."/>
            <person name="Ovreas L."/>
            <person name="Rohde M."/>
            <person name="Galperin M.Y."/>
            <person name="Jogler C."/>
        </authorList>
    </citation>
    <scope>NUCLEOTIDE SEQUENCE [LARGE SCALE GENOMIC DNA]</scope>
    <source>
        <strain evidence="2 3">Poly41</strain>
    </source>
</reference>
<gene>
    <name evidence="2" type="ORF">Poly41_25890</name>
</gene>